<dbReference type="STRING" id="89187.ISM_13945"/>
<dbReference type="PANTHER" id="PTHR37549:SF1">
    <property type="entry name" value="LIPOPROTEIN LPRI"/>
    <property type="match status" value="1"/>
</dbReference>
<dbReference type="InterPro" id="IPR009739">
    <property type="entry name" value="LprI-like_N"/>
</dbReference>
<evidence type="ECO:0000313" key="4">
    <source>
        <dbReference type="Proteomes" id="UP000005954"/>
    </source>
</evidence>
<evidence type="ECO:0000313" key="3">
    <source>
        <dbReference type="EMBL" id="EAP75973.1"/>
    </source>
</evidence>
<dbReference type="GO" id="GO:0005576">
    <property type="term" value="C:extracellular region"/>
    <property type="evidence" value="ECO:0007669"/>
    <property type="project" value="TreeGrafter"/>
</dbReference>
<dbReference type="EMBL" id="AALY01000002">
    <property type="protein sequence ID" value="EAP75973.1"/>
    <property type="molecule type" value="Genomic_DNA"/>
</dbReference>
<dbReference type="Gene3D" id="1.20.1270.180">
    <property type="match status" value="1"/>
</dbReference>
<dbReference type="eggNOG" id="COG3755">
    <property type="taxonomic scope" value="Bacteria"/>
</dbReference>
<dbReference type="OrthoDB" id="8453064at2"/>
<accession>A3SND3</accession>
<evidence type="ECO:0000259" key="2">
    <source>
        <dbReference type="Pfam" id="PF07007"/>
    </source>
</evidence>
<feature type="domain" description="Lysozyme inhibitor LprI-like N-terminal" evidence="2">
    <location>
        <begin position="33"/>
        <end position="97"/>
    </location>
</feature>
<feature type="signal peptide" evidence="1">
    <location>
        <begin position="1"/>
        <end position="26"/>
    </location>
</feature>
<reference evidence="3 4" key="1">
    <citation type="submission" date="2005-12" db="EMBL/GenBank/DDBJ databases">
        <authorList>
            <person name="Moran M.A."/>
            <person name="Ferriera S."/>
            <person name="Johnson J."/>
            <person name="Kravitz S."/>
            <person name="Halpern A."/>
            <person name="Remington K."/>
            <person name="Beeson K."/>
            <person name="Tran B."/>
            <person name="Rogers Y.-H."/>
            <person name="Friedman R."/>
            <person name="Venter J.C."/>
        </authorList>
    </citation>
    <scope>NUCLEOTIDE SEQUENCE [LARGE SCALE GENOMIC DNA]</scope>
    <source>
        <strain evidence="4">ATCC BAA-591 / DSM 15170 / ISM</strain>
    </source>
</reference>
<keyword evidence="4" id="KW-1185">Reference proteome</keyword>
<dbReference type="PANTHER" id="PTHR37549">
    <property type="entry name" value="LIPOPROTEIN LPRI"/>
    <property type="match status" value="1"/>
</dbReference>
<evidence type="ECO:0000256" key="1">
    <source>
        <dbReference type="SAM" id="SignalP"/>
    </source>
</evidence>
<dbReference type="AlphaFoldDB" id="A3SND3"/>
<dbReference type="HOGENOM" id="CLU_1179502_0_0_5"/>
<sequence length="235" mass="25320">MTRPFRLRVQGFLTAAALLLPAPLWAQQPSFNCAKAGTPTEHAICASPLLSALDQEIAEAYKAKRATLGNEARAALLAEQRSWLKTRDLCGDVVACISAQMQHRQAQLGAPSAMASSHPASLNAGRWHPYSRTATAFYSAMTLSSTRLSYDNGLTYELHQTRPGSPVYRVRHIAGRDPGSCPGGPLTHIAFVLDRGLLQQHDYRSATDPADPVSMTAATVPSGQTSPCGIYVFSR</sequence>
<proteinExistence type="predicted"/>
<gene>
    <name evidence="3" type="ORF">ISM_13945</name>
</gene>
<dbReference type="InterPro" id="IPR052755">
    <property type="entry name" value="Lysozyme_Inhibitor_LprI"/>
</dbReference>
<comment type="caution">
    <text evidence="3">The sequence shown here is derived from an EMBL/GenBank/DDBJ whole genome shotgun (WGS) entry which is preliminary data.</text>
</comment>
<protein>
    <recommendedName>
        <fullName evidence="2">Lysozyme inhibitor LprI-like N-terminal domain-containing protein</fullName>
    </recommendedName>
</protein>
<organism evidence="3 4">
    <name type="scientific">Roseovarius nubinhibens (strain ATCC BAA-591 / DSM 15170 / ISM)</name>
    <dbReference type="NCBI Taxonomy" id="89187"/>
    <lineage>
        <taxon>Bacteria</taxon>
        <taxon>Pseudomonadati</taxon>
        <taxon>Pseudomonadota</taxon>
        <taxon>Alphaproteobacteria</taxon>
        <taxon>Rhodobacterales</taxon>
        <taxon>Roseobacteraceae</taxon>
        <taxon>Roseovarius</taxon>
    </lineage>
</organism>
<feature type="chain" id="PRO_5002658335" description="Lysozyme inhibitor LprI-like N-terminal domain-containing protein" evidence="1">
    <location>
        <begin position="27"/>
        <end position="235"/>
    </location>
</feature>
<dbReference type="Pfam" id="PF07007">
    <property type="entry name" value="LprI"/>
    <property type="match status" value="1"/>
</dbReference>
<dbReference type="Proteomes" id="UP000005954">
    <property type="component" value="Unassembled WGS sequence"/>
</dbReference>
<name>A3SND3_ROSNI</name>
<keyword evidence="1" id="KW-0732">Signal</keyword>
<dbReference type="RefSeq" id="WP_009814798.1">
    <property type="nucleotide sequence ID" value="NZ_CH724156.1"/>
</dbReference>